<name>A0A1Y2AG30_9FUNG</name>
<organism evidence="7 8">
    <name type="scientific">Neocallimastix californiae</name>
    <dbReference type="NCBI Taxonomy" id="1754190"/>
    <lineage>
        <taxon>Eukaryota</taxon>
        <taxon>Fungi</taxon>
        <taxon>Fungi incertae sedis</taxon>
        <taxon>Chytridiomycota</taxon>
        <taxon>Chytridiomycota incertae sedis</taxon>
        <taxon>Neocallimastigomycetes</taxon>
        <taxon>Neocallimastigales</taxon>
        <taxon>Neocallimastigaceae</taxon>
        <taxon>Neocallimastix</taxon>
    </lineage>
</organism>
<dbReference type="OrthoDB" id="408413at2759"/>
<dbReference type="Proteomes" id="UP000193920">
    <property type="component" value="Unassembled WGS sequence"/>
</dbReference>
<evidence type="ECO:0000256" key="4">
    <source>
        <dbReference type="ARBA" id="ARBA00023235"/>
    </source>
</evidence>
<evidence type="ECO:0000256" key="1">
    <source>
        <dbReference type="ARBA" id="ARBA00000971"/>
    </source>
</evidence>
<dbReference type="PANTHER" id="PTHR11071">
    <property type="entry name" value="PEPTIDYL-PROLYL CIS-TRANS ISOMERASE"/>
    <property type="match status" value="1"/>
</dbReference>
<comment type="caution">
    <text evidence="7">The sequence shown here is derived from an EMBL/GenBank/DDBJ whole genome shotgun (WGS) entry which is preliminary data.</text>
</comment>
<evidence type="ECO:0000256" key="2">
    <source>
        <dbReference type="ARBA" id="ARBA00013194"/>
    </source>
</evidence>
<dbReference type="InterPro" id="IPR029000">
    <property type="entry name" value="Cyclophilin-like_dom_sf"/>
</dbReference>
<evidence type="ECO:0000313" key="8">
    <source>
        <dbReference type="Proteomes" id="UP000193920"/>
    </source>
</evidence>
<comment type="catalytic activity">
    <reaction evidence="1">
        <text>[protein]-peptidylproline (omega=180) = [protein]-peptidylproline (omega=0)</text>
        <dbReference type="Rhea" id="RHEA:16237"/>
        <dbReference type="Rhea" id="RHEA-COMP:10747"/>
        <dbReference type="Rhea" id="RHEA-COMP:10748"/>
        <dbReference type="ChEBI" id="CHEBI:83833"/>
        <dbReference type="ChEBI" id="CHEBI:83834"/>
        <dbReference type="EC" id="5.2.1.8"/>
    </reaction>
</comment>
<dbReference type="EC" id="5.2.1.8" evidence="2"/>
<proteinExistence type="predicted"/>
<dbReference type="AlphaFoldDB" id="A0A1Y2AG30"/>
<dbReference type="PROSITE" id="PS50072">
    <property type="entry name" value="CSA_PPIASE_2"/>
    <property type="match status" value="1"/>
</dbReference>
<evidence type="ECO:0000256" key="5">
    <source>
        <dbReference type="SAM" id="Coils"/>
    </source>
</evidence>
<sequence length="356" mass="42081">MNSLSNIPNNFDIYGSVDSIVYQQAKILSDFLDNEDNSDNKSNLNPMDPFEFSEFKTKLKQQGRMTNDSQSLIVIMNDNEILDFNDFLKWMTKNTNFKDNFPEEYELKKLAIKEQDKFLVELQKKHPLLFLNITIEDRPVGQFIIKLFQNKCPKTCKWFYNFFKKNSEYSYNGVLFERLVHNGWIQTGEFQQDGVRIIDSIPIENFVIPHSSRGIVSLCNLGPPNPTENSSPFMIQFKENPFYDKKYVAFGKLVFGDNLLDQIEKIPTYYERPINEVRISNAGIWQSEDENVIVPEYKEFEDEVKPEILRNWFIKTNQEMHYTEGYEVKLQEREQHLESIQQENEEADSLIIEYLK</sequence>
<dbReference type="PANTHER" id="PTHR11071:SF561">
    <property type="entry name" value="PEPTIDYL-PROLYL CIS-TRANS ISOMERASE D-RELATED"/>
    <property type="match status" value="1"/>
</dbReference>
<protein>
    <recommendedName>
        <fullName evidence="2">peptidylprolyl isomerase</fullName>
        <ecNumber evidence="2">5.2.1.8</ecNumber>
    </recommendedName>
</protein>
<keyword evidence="4" id="KW-0413">Isomerase</keyword>
<gene>
    <name evidence="7" type="ORF">LY90DRAFT_676221</name>
</gene>
<evidence type="ECO:0000313" key="7">
    <source>
        <dbReference type="EMBL" id="ORY21553.1"/>
    </source>
</evidence>
<evidence type="ECO:0000256" key="3">
    <source>
        <dbReference type="ARBA" id="ARBA00023110"/>
    </source>
</evidence>
<feature type="domain" description="PPIase cyclophilin-type" evidence="6">
    <location>
        <begin position="130"/>
        <end position="284"/>
    </location>
</feature>
<accession>A0A1Y2AG30</accession>
<evidence type="ECO:0000259" key="6">
    <source>
        <dbReference type="PROSITE" id="PS50072"/>
    </source>
</evidence>
<dbReference type="SUPFAM" id="SSF50891">
    <property type="entry name" value="Cyclophilin-like"/>
    <property type="match status" value="1"/>
</dbReference>
<dbReference type="EMBL" id="MCOG01000263">
    <property type="protein sequence ID" value="ORY21553.1"/>
    <property type="molecule type" value="Genomic_DNA"/>
</dbReference>
<dbReference type="Pfam" id="PF00160">
    <property type="entry name" value="Pro_isomerase"/>
    <property type="match status" value="1"/>
</dbReference>
<keyword evidence="8" id="KW-1185">Reference proteome</keyword>
<dbReference type="GO" id="GO:0005737">
    <property type="term" value="C:cytoplasm"/>
    <property type="evidence" value="ECO:0007669"/>
    <property type="project" value="TreeGrafter"/>
</dbReference>
<keyword evidence="5" id="KW-0175">Coiled coil</keyword>
<dbReference type="InterPro" id="IPR002130">
    <property type="entry name" value="Cyclophilin-type_PPIase_dom"/>
</dbReference>
<reference evidence="7 8" key="1">
    <citation type="submission" date="2016-08" db="EMBL/GenBank/DDBJ databases">
        <title>A Parts List for Fungal Cellulosomes Revealed by Comparative Genomics.</title>
        <authorList>
            <consortium name="DOE Joint Genome Institute"/>
            <person name="Haitjema C.H."/>
            <person name="Gilmore S.P."/>
            <person name="Henske J.K."/>
            <person name="Solomon K.V."/>
            <person name="De Groot R."/>
            <person name="Kuo A."/>
            <person name="Mondo S.J."/>
            <person name="Salamov A.A."/>
            <person name="Labutti K."/>
            <person name="Zhao Z."/>
            <person name="Chiniquy J."/>
            <person name="Barry K."/>
            <person name="Brewer H.M."/>
            <person name="Purvine S.O."/>
            <person name="Wright A.T."/>
            <person name="Boxma B."/>
            <person name="Van Alen T."/>
            <person name="Hackstein J.H."/>
            <person name="Baker S.E."/>
            <person name="Grigoriev I.V."/>
            <person name="O'Malley M.A."/>
        </authorList>
    </citation>
    <scope>NUCLEOTIDE SEQUENCE [LARGE SCALE GENOMIC DNA]</scope>
    <source>
        <strain evidence="7 8">G1</strain>
    </source>
</reference>
<dbReference type="STRING" id="1754190.A0A1Y2AG30"/>
<keyword evidence="3" id="KW-0697">Rotamase</keyword>
<feature type="coiled-coil region" evidence="5">
    <location>
        <begin position="326"/>
        <end position="353"/>
    </location>
</feature>
<dbReference type="GO" id="GO:0003755">
    <property type="term" value="F:peptidyl-prolyl cis-trans isomerase activity"/>
    <property type="evidence" value="ECO:0007669"/>
    <property type="project" value="UniProtKB-KW"/>
</dbReference>
<dbReference type="Gene3D" id="2.40.100.10">
    <property type="entry name" value="Cyclophilin-like"/>
    <property type="match status" value="1"/>
</dbReference>